<evidence type="ECO:0000313" key="8">
    <source>
        <dbReference type="Proteomes" id="UP000231409"/>
    </source>
</evidence>
<feature type="domain" description="N-end aminoacyl transferase N-terminal" evidence="5">
    <location>
        <begin position="15"/>
        <end position="85"/>
    </location>
</feature>
<keyword evidence="1 4" id="KW-0963">Cytoplasm</keyword>
<evidence type="ECO:0000313" key="7">
    <source>
        <dbReference type="EMBL" id="PHQ16304.1"/>
    </source>
</evidence>
<comment type="catalytic activity">
    <reaction evidence="4">
        <text>N-terminal L-glutamyl-[protein] + L-leucyl-tRNA(Leu) = N-terminal L-leucyl-L-glutamyl-[protein] + tRNA(Leu) + H(+)</text>
        <dbReference type="Rhea" id="RHEA:50412"/>
        <dbReference type="Rhea" id="RHEA-COMP:9613"/>
        <dbReference type="Rhea" id="RHEA-COMP:9622"/>
        <dbReference type="Rhea" id="RHEA-COMP:12664"/>
        <dbReference type="Rhea" id="RHEA-COMP:12668"/>
        <dbReference type="ChEBI" id="CHEBI:15378"/>
        <dbReference type="ChEBI" id="CHEBI:64721"/>
        <dbReference type="ChEBI" id="CHEBI:78442"/>
        <dbReference type="ChEBI" id="CHEBI:78494"/>
        <dbReference type="ChEBI" id="CHEBI:133041"/>
        <dbReference type="EC" id="2.3.2.29"/>
    </reaction>
</comment>
<dbReference type="InterPro" id="IPR007472">
    <property type="entry name" value="N-end_Aminoacyl_Trfase_C"/>
</dbReference>
<proteinExistence type="inferred from homology"/>
<dbReference type="EC" id="2.3.2.29" evidence="4"/>
<sequence>MSNLRTLVFFATPPHECSYLHDREATTMFVDPRAQVDKRLYSQLTALGFRRSGSHYYRPHCEHCSACVPVRLNVDRFTPDRSQRRVLAKNADLACTLVPAAFTERYYQLYARYIEQRHADGDMYPPSREQFTSFLVEGATDTWFLEITSADKLIGLAVIDGLDDGLSAIYTMFDPSEEDRSLGTFAVLWQIREAQQRGLPYLYLGYWIRDCRKMTYKTRFRPIEALRDGQWQILAPVSGAPEGPPGPDQGAS</sequence>
<comment type="caution">
    <text evidence="7">The sequence shown here is derived from an EMBL/GenBank/DDBJ whole genome shotgun (WGS) entry which is preliminary data.</text>
</comment>
<comment type="similarity">
    <text evidence="4">Belongs to the R-transferase family. Bpt subfamily.</text>
</comment>
<name>A0A2G1UP85_9GAMM</name>
<comment type="subcellular location">
    <subcellularLocation>
        <location evidence="4">Cytoplasm</location>
    </subcellularLocation>
</comment>
<comment type="function">
    <text evidence="4">Functions in the N-end rule pathway of protein degradation where it conjugates Leu from its aminoacyl-tRNA to the N-termini of proteins containing an N-terminal aspartate or glutamate.</text>
</comment>
<dbReference type="HAMAP" id="MF_00689">
    <property type="entry name" value="Bpt"/>
    <property type="match status" value="1"/>
</dbReference>
<dbReference type="GO" id="GO:0008914">
    <property type="term" value="F:leucyl-tRNA--protein transferase activity"/>
    <property type="evidence" value="ECO:0007669"/>
    <property type="project" value="UniProtKB-UniRule"/>
</dbReference>
<dbReference type="GO" id="GO:0005737">
    <property type="term" value="C:cytoplasm"/>
    <property type="evidence" value="ECO:0007669"/>
    <property type="project" value="UniProtKB-SubCell"/>
</dbReference>
<dbReference type="InterPro" id="IPR017138">
    <property type="entry name" value="Asp_Glu_LeuTrfase"/>
</dbReference>
<protein>
    <recommendedName>
        <fullName evidence="4">Aspartate/glutamate leucyltransferase</fullName>
        <ecNumber evidence="4">2.3.2.29</ecNumber>
    </recommendedName>
</protein>
<gene>
    <name evidence="4" type="primary">bpt</name>
    <name evidence="7" type="ORF">CLH61_04280</name>
</gene>
<organism evidence="7 8">
    <name type="scientific">Marinobacter profundi</name>
    <dbReference type="NCBI Taxonomy" id="2666256"/>
    <lineage>
        <taxon>Bacteria</taxon>
        <taxon>Pseudomonadati</taxon>
        <taxon>Pseudomonadota</taxon>
        <taxon>Gammaproteobacteria</taxon>
        <taxon>Pseudomonadales</taxon>
        <taxon>Marinobacteraceae</taxon>
        <taxon>Marinobacter</taxon>
    </lineage>
</organism>
<dbReference type="GO" id="GO:0071596">
    <property type="term" value="P:ubiquitin-dependent protein catabolic process via the N-end rule pathway"/>
    <property type="evidence" value="ECO:0007669"/>
    <property type="project" value="InterPro"/>
</dbReference>
<dbReference type="InterPro" id="IPR007471">
    <property type="entry name" value="N-end_Aminoacyl_Trfase_N"/>
</dbReference>
<dbReference type="NCBIfam" id="NF002345">
    <property type="entry name" value="PRK01305.2-2"/>
    <property type="match status" value="1"/>
</dbReference>
<keyword evidence="2 4" id="KW-0808">Transferase</keyword>
<dbReference type="NCBIfam" id="NF002342">
    <property type="entry name" value="PRK01305.1-3"/>
    <property type="match status" value="1"/>
</dbReference>
<dbReference type="NCBIfam" id="NF002346">
    <property type="entry name" value="PRK01305.2-3"/>
    <property type="match status" value="1"/>
</dbReference>
<evidence type="ECO:0000259" key="5">
    <source>
        <dbReference type="Pfam" id="PF04376"/>
    </source>
</evidence>
<evidence type="ECO:0000256" key="1">
    <source>
        <dbReference type="ARBA" id="ARBA00022490"/>
    </source>
</evidence>
<accession>A0A2G1UP85</accession>
<dbReference type="PIRSF" id="PIRSF037208">
    <property type="entry name" value="ATE_pro_prd"/>
    <property type="match status" value="1"/>
</dbReference>
<dbReference type="PANTHER" id="PTHR21367:SF1">
    <property type="entry name" value="ARGINYL-TRNA--PROTEIN TRANSFERASE 1"/>
    <property type="match status" value="1"/>
</dbReference>
<evidence type="ECO:0000256" key="4">
    <source>
        <dbReference type="HAMAP-Rule" id="MF_00689"/>
    </source>
</evidence>
<dbReference type="Proteomes" id="UP000231409">
    <property type="component" value="Unassembled WGS sequence"/>
</dbReference>
<dbReference type="Pfam" id="PF04376">
    <property type="entry name" value="ATE_N"/>
    <property type="match status" value="1"/>
</dbReference>
<evidence type="ECO:0000256" key="3">
    <source>
        <dbReference type="ARBA" id="ARBA00023315"/>
    </source>
</evidence>
<dbReference type="InterPro" id="IPR016181">
    <property type="entry name" value="Acyl_CoA_acyltransferase"/>
</dbReference>
<evidence type="ECO:0000259" key="6">
    <source>
        <dbReference type="Pfam" id="PF04377"/>
    </source>
</evidence>
<keyword evidence="3 4" id="KW-0012">Acyltransferase</keyword>
<dbReference type="SUPFAM" id="SSF55729">
    <property type="entry name" value="Acyl-CoA N-acyltransferases (Nat)"/>
    <property type="match status" value="1"/>
</dbReference>
<dbReference type="GO" id="GO:0004057">
    <property type="term" value="F:arginyl-tRNA--protein transferase activity"/>
    <property type="evidence" value="ECO:0007669"/>
    <property type="project" value="InterPro"/>
</dbReference>
<dbReference type="Pfam" id="PF04377">
    <property type="entry name" value="ATE_C"/>
    <property type="match status" value="1"/>
</dbReference>
<dbReference type="InterPro" id="IPR030700">
    <property type="entry name" value="N-end_Aminoacyl_Trfase"/>
</dbReference>
<dbReference type="NCBIfam" id="NF002341">
    <property type="entry name" value="PRK01305.1-1"/>
    <property type="match status" value="1"/>
</dbReference>
<dbReference type="EMBL" id="NTFH01000004">
    <property type="protein sequence ID" value="PHQ16304.1"/>
    <property type="molecule type" value="Genomic_DNA"/>
</dbReference>
<comment type="catalytic activity">
    <reaction evidence="4">
        <text>N-terminal L-aspartyl-[protein] + L-leucyl-tRNA(Leu) = N-terminal L-leucyl-L-aspartyl-[protein] + tRNA(Leu) + H(+)</text>
        <dbReference type="Rhea" id="RHEA:50420"/>
        <dbReference type="Rhea" id="RHEA-COMP:9613"/>
        <dbReference type="Rhea" id="RHEA-COMP:9622"/>
        <dbReference type="Rhea" id="RHEA-COMP:12669"/>
        <dbReference type="Rhea" id="RHEA-COMP:12674"/>
        <dbReference type="ChEBI" id="CHEBI:15378"/>
        <dbReference type="ChEBI" id="CHEBI:64720"/>
        <dbReference type="ChEBI" id="CHEBI:78442"/>
        <dbReference type="ChEBI" id="CHEBI:78494"/>
        <dbReference type="ChEBI" id="CHEBI:133042"/>
        <dbReference type="EC" id="2.3.2.29"/>
    </reaction>
</comment>
<dbReference type="AlphaFoldDB" id="A0A2G1UP85"/>
<reference evidence="7 8" key="1">
    <citation type="submission" date="2017-09" db="EMBL/GenBank/DDBJ databases">
        <title>The draft genome sequences of Marinobacter sp. PWS21.</title>
        <authorList>
            <person name="Cao J."/>
        </authorList>
    </citation>
    <scope>NUCLEOTIDE SEQUENCE [LARGE SCALE GENOMIC DNA]</scope>
    <source>
        <strain evidence="7 8">PWS21</strain>
    </source>
</reference>
<feature type="domain" description="N-end rule aminoacyl transferase C-terminal" evidence="6">
    <location>
        <begin position="106"/>
        <end position="226"/>
    </location>
</feature>
<dbReference type="RefSeq" id="WP_099613470.1">
    <property type="nucleotide sequence ID" value="NZ_KZ319368.1"/>
</dbReference>
<dbReference type="PANTHER" id="PTHR21367">
    <property type="entry name" value="ARGININE-TRNA-PROTEIN TRANSFERASE 1"/>
    <property type="match status" value="1"/>
</dbReference>
<keyword evidence="8" id="KW-1185">Reference proteome</keyword>
<evidence type="ECO:0000256" key="2">
    <source>
        <dbReference type="ARBA" id="ARBA00022679"/>
    </source>
</evidence>